<keyword evidence="3" id="KW-1185">Reference proteome</keyword>
<feature type="compositionally biased region" description="Basic and acidic residues" evidence="1">
    <location>
        <begin position="77"/>
        <end position="88"/>
    </location>
</feature>
<feature type="compositionally biased region" description="Polar residues" evidence="1">
    <location>
        <begin position="1"/>
        <end position="11"/>
    </location>
</feature>
<reference evidence="2" key="2">
    <citation type="submission" date="2023-06" db="EMBL/GenBank/DDBJ databases">
        <authorList>
            <consortium name="Lawrence Berkeley National Laboratory"/>
            <person name="Haridas S."/>
            <person name="Hensen N."/>
            <person name="Bonometti L."/>
            <person name="Westerberg I."/>
            <person name="Brannstrom I.O."/>
            <person name="Guillou S."/>
            <person name="Cros-Aarteil S."/>
            <person name="Calhoun S."/>
            <person name="Kuo A."/>
            <person name="Mondo S."/>
            <person name="Pangilinan J."/>
            <person name="Riley R."/>
            <person name="Labutti K."/>
            <person name="Andreopoulos B."/>
            <person name="Lipzen A."/>
            <person name="Chen C."/>
            <person name="Yanf M."/>
            <person name="Daum C."/>
            <person name="Ng V."/>
            <person name="Clum A."/>
            <person name="Steindorff A."/>
            <person name="Ohm R."/>
            <person name="Martin F."/>
            <person name="Silar P."/>
            <person name="Natvig D."/>
            <person name="Lalanne C."/>
            <person name="Gautier V."/>
            <person name="Ament-Velasquez S.L."/>
            <person name="Kruys A."/>
            <person name="Hutchinson M.I."/>
            <person name="Powell A.J."/>
            <person name="Barry K."/>
            <person name="Miller A.N."/>
            <person name="Grigoriev I.V."/>
            <person name="Debuchy R."/>
            <person name="Gladieux P."/>
            <person name="Thoren M.H."/>
            <person name="Johannesson H."/>
        </authorList>
    </citation>
    <scope>NUCLEOTIDE SEQUENCE</scope>
    <source>
        <strain evidence="2">CBS 560.94</strain>
    </source>
</reference>
<feature type="compositionally biased region" description="Basic and acidic residues" evidence="1">
    <location>
        <begin position="14"/>
        <end position="26"/>
    </location>
</feature>
<name>A0AAE0MU77_9PEZI</name>
<proteinExistence type="predicted"/>
<feature type="compositionally biased region" description="Acidic residues" evidence="1">
    <location>
        <begin position="27"/>
        <end position="47"/>
    </location>
</feature>
<dbReference type="GeneID" id="87865230"/>
<dbReference type="EMBL" id="JAUEPP010000002">
    <property type="protein sequence ID" value="KAK3351187.1"/>
    <property type="molecule type" value="Genomic_DNA"/>
</dbReference>
<sequence length="418" mass="46894">MAPRLTRNSAGSREGTKQTETPAREDSPEDPTDDTFFEGDEGEDGDGDGGPGSPNPDPEQEKDKAAEPKPQSKKKKVVIDDKTAHKRKPIDPVIKENARAAVHFNEERFNGICPDEERFQGRSTILRKKSRYHIHNLLKSLDEALADAMAKNTGDEDPELSFNLFDGYISQAIRSFDVRFNRKDIANDLRQKMEEFAELFIRDAAPCVPFQSLFPSSNIPFSGYLNEERFTELCDKDPQAMFQEFKLLSIMSMAQKEQVSELHRLVSQLGVKMNTIHDWVPALADRYSDRTSASAADPAMIQQLKDSLVEKDDIIEGLKDIIADLSIGRGVPKNKGKAKETVLPSIERDASEAPLRASTRFSTLPPDDHDEGTSSGSRRSTKQADPPKYHNQDKEDDVPFEACFFMSRAVWEVMLTAI</sequence>
<dbReference type="Proteomes" id="UP001278500">
    <property type="component" value="Unassembled WGS sequence"/>
</dbReference>
<feature type="region of interest" description="Disordered" evidence="1">
    <location>
        <begin position="332"/>
        <end position="395"/>
    </location>
</feature>
<organism evidence="2 3">
    <name type="scientific">Neurospora tetraspora</name>
    <dbReference type="NCBI Taxonomy" id="94610"/>
    <lineage>
        <taxon>Eukaryota</taxon>
        <taxon>Fungi</taxon>
        <taxon>Dikarya</taxon>
        <taxon>Ascomycota</taxon>
        <taxon>Pezizomycotina</taxon>
        <taxon>Sordariomycetes</taxon>
        <taxon>Sordariomycetidae</taxon>
        <taxon>Sordariales</taxon>
        <taxon>Sordariaceae</taxon>
        <taxon>Neurospora</taxon>
    </lineage>
</organism>
<gene>
    <name evidence="2" type="ORF">B0H65DRAFT_506633</name>
</gene>
<protein>
    <submittedName>
        <fullName evidence="2">Uncharacterized protein</fullName>
    </submittedName>
</protein>
<evidence type="ECO:0000313" key="3">
    <source>
        <dbReference type="Proteomes" id="UP001278500"/>
    </source>
</evidence>
<evidence type="ECO:0000313" key="2">
    <source>
        <dbReference type="EMBL" id="KAK3351187.1"/>
    </source>
</evidence>
<accession>A0AAE0MU77</accession>
<reference evidence="2" key="1">
    <citation type="journal article" date="2023" name="Mol. Phylogenet. Evol.">
        <title>Genome-scale phylogeny and comparative genomics of the fungal order Sordariales.</title>
        <authorList>
            <person name="Hensen N."/>
            <person name="Bonometti L."/>
            <person name="Westerberg I."/>
            <person name="Brannstrom I.O."/>
            <person name="Guillou S."/>
            <person name="Cros-Aarteil S."/>
            <person name="Calhoun S."/>
            <person name="Haridas S."/>
            <person name="Kuo A."/>
            <person name="Mondo S."/>
            <person name="Pangilinan J."/>
            <person name="Riley R."/>
            <person name="LaButti K."/>
            <person name="Andreopoulos B."/>
            <person name="Lipzen A."/>
            <person name="Chen C."/>
            <person name="Yan M."/>
            <person name="Daum C."/>
            <person name="Ng V."/>
            <person name="Clum A."/>
            <person name="Steindorff A."/>
            <person name="Ohm R.A."/>
            <person name="Martin F."/>
            <person name="Silar P."/>
            <person name="Natvig D.O."/>
            <person name="Lalanne C."/>
            <person name="Gautier V."/>
            <person name="Ament-Velasquez S.L."/>
            <person name="Kruys A."/>
            <person name="Hutchinson M.I."/>
            <person name="Powell A.J."/>
            <person name="Barry K."/>
            <person name="Miller A.N."/>
            <person name="Grigoriev I.V."/>
            <person name="Debuchy R."/>
            <person name="Gladieux P."/>
            <person name="Hiltunen Thoren M."/>
            <person name="Johannesson H."/>
        </authorList>
    </citation>
    <scope>NUCLEOTIDE SEQUENCE</scope>
    <source>
        <strain evidence="2">CBS 560.94</strain>
    </source>
</reference>
<dbReference type="AlphaFoldDB" id="A0AAE0MU77"/>
<comment type="caution">
    <text evidence="2">The sequence shown here is derived from an EMBL/GenBank/DDBJ whole genome shotgun (WGS) entry which is preliminary data.</text>
</comment>
<dbReference type="RefSeq" id="XP_062684482.1">
    <property type="nucleotide sequence ID" value="XM_062828076.1"/>
</dbReference>
<feature type="region of interest" description="Disordered" evidence="1">
    <location>
        <begin position="1"/>
        <end position="88"/>
    </location>
</feature>
<evidence type="ECO:0000256" key="1">
    <source>
        <dbReference type="SAM" id="MobiDB-lite"/>
    </source>
</evidence>